<dbReference type="Proteomes" id="UP000051645">
    <property type="component" value="Unassembled WGS sequence"/>
</dbReference>
<evidence type="ECO:0000256" key="6">
    <source>
        <dbReference type="ARBA" id="ARBA00022679"/>
    </source>
</evidence>
<evidence type="ECO:0000313" key="16">
    <source>
        <dbReference type="Proteomes" id="UP000051645"/>
    </source>
</evidence>
<dbReference type="GO" id="GO:0016036">
    <property type="term" value="P:cellular response to phosphate starvation"/>
    <property type="evidence" value="ECO:0007669"/>
    <property type="project" value="TreeGrafter"/>
</dbReference>
<dbReference type="EMBL" id="JQAZ01000003">
    <property type="protein sequence ID" value="KRN31977.1"/>
    <property type="molecule type" value="Genomic_DNA"/>
</dbReference>
<comment type="caution">
    <text evidence="15">The sequence shown here is derived from an EMBL/GenBank/DDBJ whole genome shotgun (WGS) entry which is preliminary data.</text>
</comment>
<dbReference type="Gene3D" id="1.10.287.130">
    <property type="match status" value="1"/>
</dbReference>
<dbReference type="InterPro" id="IPR003661">
    <property type="entry name" value="HisK_dim/P_dom"/>
</dbReference>
<keyword evidence="5" id="KW-0597">Phosphoprotein</keyword>
<evidence type="ECO:0000256" key="11">
    <source>
        <dbReference type="ARBA" id="ARBA00023136"/>
    </source>
</evidence>
<organism evidence="15 16">
    <name type="scientific">Lactobacillus selangorensis</name>
    <dbReference type="NCBI Taxonomy" id="81857"/>
    <lineage>
        <taxon>Bacteria</taxon>
        <taxon>Bacillati</taxon>
        <taxon>Bacillota</taxon>
        <taxon>Bacilli</taxon>
        <taxon>Lactobacillales</taxon>
        <taxon>Lactobacillaceae</taxon>
        <taxon>Lactobacillus</taxon>
    </lineage>
</organism>
<feature type="domain" description="Histidine kinase" evidence="13">
    <location>
        <begin position="333"/>
        <end position="548"/>
    </location>
</feature>
<keyword evidence="10" id="KW-0902">Two-component regulatory system</keyword>
<evidence type="ECO:0000256" key="10">
    <source>
        <dbReference type="ARBA" id="ARBA00023012"/>
    </source>
</evidence>
<dbReference type="EMBL" id="JQAT01000003">
    <property type="protein sequence ID" value="KRN28477.1"/>
    <property type="molecule type" value="Genomic_DNA"/>
</dbReference>
<keyword evidence="7" id="KW-0547">Nucleotide-binding</keyword>
<keyword evidence="6" id="KW-0808">Transferase</keyword>
<dbReference type="InterPro" id="IPR005467">
    <property type="entry name" value="His_kinase_dom"/>
</dbReference>
<dbReference type="Gene3D" id="3.30.450.20">
    <property type="entry name" value="PAS domain"/>
    <property type="match status" value="1"/>
</dbReference>
<dbReference type="FunFam" id="3.30.565.10:FF:000006">
    <property type="entry name" value="Sensor histidine kinase WalK"/>
    <property type="match status" value="1"/>
</dbReference>
<dbReference type="Pfam" id="PF00512">
    <property type="entry name" value="HisKA"/>
    <property type="match status" value="1"/>
</dbReference>
<dbReference type="PRINTS" id="PR00344">
    <property type="entry name" value="BCTRLSENSOR"/>
</dbReference>
<comment type="subcellular location">
    <subcellularLocation>
        <location evidence="2">Cell membrane</location>
    </subcellularLocation>
</comment>
<dbReference type="EC" id="2.7.13.3" evidence="3"/>
<protein>
    <recommendedName>
        <fullName evidence="3">histidine kinase</fullName>
        <ecNumber evidence="3">2.7.13.3</ecNumber>
    </recommendedName>
</protein>
<dbReference type="GO" id="GO:0005524">
    <property type="term" value="F:ATP binding"/>
    <property type="evidence" value="ECO:0007669"/>
    <property type="project" value="UniProtKB-KW"/>
</dbReference>
<evidence type="ECO:0000256" key="8">
    <source>
        <dbReference type="ARBA" id="ARBA00022777"/>
    </source>
</evidence>
<keyword evidence="8" id="KW-0418">Kinase</keyword>
<dbReference type="NCBIfam" id="NF046044">
    <property type="entry name" value="PnpS"/>
    <property type="match status" value="1"/>
</dbReference>
<reference evidence="16 17" key="1">
    <citation type="journal article" date="2015" name="Genome Announc.">
        <title>Expanding the biotechnology potential of lactobacilli through comparative genomics of 213 strains and associated genera.</title>
        <authorList>
            <person name="Sun Z."/>
            <person name="Harris H.M."/>
            <person name="McCann A."/>
            <person name="Guo C."/>
            <person name="Argimon S."/>
            <person name="Zhang W."/>
            <person name="Yang X."/>
            <person name="Jeffery I.B."/>
            <person name="Cooney J.C."/>
            <person name="Kagawa T.F."/>
            <person name="Liu W."/>
            <person name="Song Y."/>
            <person name="Salvetti E."/>
            <person name="Wrobel A."/>
            <person name="Rasinkangas P."/>
            <person name="Parkhill J."/>
            <person name="Rea M.C."/>
            <person name="O'Sullivan O."/>
            <person name="Ritari J."/>
            <person name="Douillard F.P."/>
            <person name="Paul Ross R."/>
            <person name="Yang R."/>
            <person name="Briner A.E."/>
            <person name="Felis G.E."/>
            <person name="de Vos W.M."/>
            <person name="Barrangou R."/>
            <person name="Klaenhammer T.R."/>
            <person name="Caufield P.W."/>
            <person name="Cui Y."/>
            <person name="Zhang H."/>
            <person name="O'Toole P.W."/>
        </authorList>
    </citation>
    <scope>NUCLEOTIDE SEQUENCE [LARGE SCALE GENOMIC DNA]</scope>
    <source>
        <strain evidence="14 17">ATCC BAA-66</strain>
        <strain evidence="15 16">DSM 13344</strain>
    </source>
</reference>
<evidence type="ECO:0000256" key="4">
    <source>
        <dbReference type="ARBA" id="ARBA00022475"/>
    </source>
</evidence>
<dbReference type="CDD" id="cd00082">
    <property type="entry name" value="HisKA"/>
    <property type="match status" value="1"/>
</dbReference>
<dbReference type="RefSeq" id="WP_057769432.1">
    <property type="nucleotide sequence ID" value="NZ_JQAT01000003.1"/>
</dbReference>
<dbReference type="InterPro" id="IPR004358">
    <property type="entry name" value="Sig_transdc_His_kin-like_C"/>
</dbReference>
<keyword evidence="16" id="KW-1185">Reference proteome</keyword>
<evidence type="ECO:0000259" key="13">
    <source>
        <dbReference type="PROSITE" id="PS50109"/>
    </source>
</evidence>
<dbReference type="FunFam" id="1.10.287.130:FF:000008">
    <property type="entry name" value="Two-component sensor histidine kinase"/>
    <property type="match status" value="1"/>
</dbReference>
<accession>A0A0R2FU73</accession>
<dbReference type="AlphaFoldDB" id="A0A0R2FU73"/>
<keyword evidence="11 12" id="KW-0472">Membrane</keyword>
<dbReference type="STRING" id="81857.IV38_GL001478"/>
<evidence type="ECO:0000256" key="5">
    <source>
        <dbReference type="ARBA" id="ARBA00022553"/>
    </source>
</evidence>
<keyword evidence="4" id="KW-1003">Cell membrane</keyword>
<gene>
    <name evidence="14" type="ORF">IV38_GL001478</name>
    <name evidence="15" type="ORF">IV40_GL001264</name>
</gene>
<dbReference type="InterPro" id="IPR035965">
    <property type="entry name" value="PAS-like_dom_sf"/>
</dbReference>
<evidence type="ECO:0000256" key="3">
    <source>
        <dbReference type="ARBA" id="ARBA00012438"/>
    </source>
</evidence>
<dbReference type="PANTHER" id="PTHR45453">
    <property type="entry name" value="PHOSPHATE REGULON SENSOR PROTEIN PHOR"/>
    <property type="match status" value="1"/>
</dbReference>
<evidence type="ECO:0000256" key="1">
    <source>
        <dbReference type="ARBA" id="ARBA00000085"/>
    </source>
</evidence>
<dbReference type="GO" id="GO:0005886">
    <property type="term" value="C:plasma membrane"/>
    <property type="evidence" value="ECO:0007669"/>
    <property type="project" value="UniProtKB-SubCell"/>
</dbReference>
<dbReference type="InterPro" id="IPR036097">
    <property type="entry name" value="HisK_dim/P_sf"/>
</dbReference>
<dbReference type="SUPFAM" id="SSF55785">
    <property type="entry name" value="PYP-like sensor domain (PAS domain)"/>
    <property type="match status" value="1"/>
</dbReference>
<dbReference type="InterPro" id="IPR050351">
    <property type="entry name" value="BphY/WalK/GraS-like"/>
</dbReference>
<evidence type="ECO:0000313" key="14">
    <source>
        <dbReference type="EMBL" id="KRN28477.1"/>
    </source>
</evidence>
<keyword evidence="9" id="KW-0067">ATP-binding</keyword>
<evidence type="ECO:0000256" key="9">
    <source>
        <dbReference type="ARBA" id="ARBA00022840"/>
    </source>
</evidence>
<dbReference type="Pfam" id="PF02518">
    <property type="entry name" value="HATPase_c"/>
    <property type="match status" value="1"/>
</dbReference>
<evidence type="ECO:0000313" key="17">
    <source>
        <dbReference type="Proteomes" id="UP000051751"/>
    </source>
</evidence>
<dbReference type="SUPFAM" id="SSF47384">
    <property type="entry name" value="Homodimeric domain of signal transducing histidine kinase"/>
    <property type="match status" value="1"/>
</dbReference>
<dbReference type="Gene3D" id="3.30.565.10">
    <property type="entry name" value="Histidine kinase-like ATPase, C-terminal domain"/>
    <property type="match status" value="1"/>
</dbReference>
<feature type="transmembrane region" description="Helical" evidence="12">
    <location>
        <begin position="130"/>
        <end position="149"/>
    </location>
</feature>
<dbReference type="PROSITE" id="PS50109">
    <property type="entry name" value="HIS_KIN"/>
    <property type="match status" value="1"/>
</dbReference>
<dbReference type="SMART" id="SM00387">
    <property type="entry name" value="HATPase_c"/>
    <property type="match status" value="1"/>
</dbReference>
<dbReference type="GO" id="GO:0004721">
    <property type="term" value="F:phosphoprotein phosphatase activity"/>
    <property type="evidence" value="ECO:0007669"/>
    <property type="project" value="TreeGrafter"/>
</dbReference>
<dbReference type="SUPFAM" id="SSF55874">
    <property type="entry name" value="ATPase domain of HSP90 chaperone/DNA topoisomerase II/histidine kinase"/>
    <property type="match status" value="1"/>
</dbReference>
<dbReference type="InterPro" id="IPR000014">
    <property type="entry name" value="PAS"/>
</dbReference>
<dbReference type="InterPro" id="IPR036890">
    <property type="entry name" value="HATPase_C_sf"/>
</dbReference>
<evidence type="ECO:0000256" key="7">
    <source>
        <dbReference type="ARBA" id="ARBA00022741"/>
    </source>
</evidence>
<dbReference type="Proteomes" id="UP000051751">
    <property type="component" value="Unassembled WGS sequence"/>
</dbReference>
<sequence>MLRNKRGLALFLGGIIFLYGMMLFFVNDNLQQEQQKQLRIDLNDYQMLQSEHVGTAAVDKWADRNRVAIVLPQDQTQHGKQLRTFMRQDTHNQKLQTRSHRELWQISLQGARSVALVMPLQFSWQENPSLFWGLTAVYFLSILVLLAWYQQQKAAQREKIVTITESLAHIRHHQRPTPLLVQRFPDLTPLVNEVHRLDHFVRHQTDKLRLRQDSFDNLIAHLPIGVMLIDADGQVILHNHAMETLLDVDIAADKHPYVDDVKTYTLSRMIEHTLREHKNHHHEIQLLQNEEKAVDANVIELDSVKAQQQILVLLYDLTDMRRIEQMQLDFVGNVSHELKTPITAISGFAETLLSGAQDDPETREQFLKIIYDESQHLNQLIQDILALSRTDRNQHGQTQTVHVQAMVNNELGLLQQLIQQRELTVSVKVPEQLTVQIEAAKLEQIIKNLIYNAVFYNRDHGKVTIEAEIKAQQFYFRVQDTGIGIAADEQPRVFERFYRVDKARARNSGGTGLGLAIVQENIKFLGGQIRLQSQLGVGSTFSVELPLD</sequence>
<keyword evidence="12" id="KW-0812">Transmembrane</keyword>
<dbReference type="PANTHER" id="PTHR45453:SF1">
    <property type="entry name" value="PHOSPHATE REGULON SENSOR PROTEIN PHOR"/>
    <property type="match status" value="1"/>
</dbReference>
<dbReference type="GO" id="GO:0000155">
    <property type="term" value="F:phosphorelay sensor kinase activity"/>
    <property type="evidence" value="ECO:0007669"/>
    <property type="project" value="InterPro"/>
</dbReference>
<dbReference type="OrthoDB" id="9813151at2"/>
<keyword evidence="12" id="KW-1133">Transmembrane helix</keyword>
<evidence type="ECO:0000313" key="15">
    <source>
        <dbReference type="EMBL" id="KRN31977.1"/>
    </source>
</evidence>
<dbReference type="InterPro" id="IPR003594">
    <property type="entry name" value="HATPase_dom"/>
</dbReference>
<dbReference type="Pfam" id="PF13188">
    <property type="entry name" value="PAS_8"/>
    <property type="match status" value="1"/>
</dbReference>
<proteinExistence type="predicted"/>
<evidence type="ECO:0000256" key="2">
    <source>
        <dbReference type="ARBA" id="ARBA00004236"/>
    </source>
</evidence>
<name>A0A0R2FU73_9LACO</name>
<dbReference type="SMART" id="SM00388">
    <property type="entry name" value="HisKA"/>
    <property type="match status" value="1"/>
</dbReference>
<evidence type="ECO:0000256" key="12">
    <source>
        <dbReference type="SAM" id="Phobius"/>
    </source>
</evidence>
<comment type="catalytic activity">
    <reaction evidence="1">
        <text>ATP + protein L-histidine = ADP + protein N-phospho-L-histidine.</text>
        <dbReference type="EC" id="2.7.13.3"/>
    </reaction>
</comment>
<feature type="transmembrane region" description="Helical" evidence="12">
    <location>
        <begin position="6"/>
        <end position="26"/>
    </location>
</feature>
<dbReference type="PATRIC" id="fig|81857.3.peg.1487"/>